<keyword evidence="3" id="KW-1185">Reference proteome</keyword>
<dbReference type="EMBL" id="FWXJ01000017">
    <property type="protein sequence ID" value="SMC77856.1"/>
    <property type="molecule type" value="Genomic_DNA"/>
</dbReference>
<reference evidence="2 3" key="1">
    <citation type="submission" date="2017-04" db="EMBL/GenBank/DDBJ databases">
        <authorList>
            <person name="Afonso C.L."/>
            <person name="Miller P.J."/>
            <person name="Scott M.A."/>
            <person name="Spackman E."/>
            <person name="Goraichik I."/>
            <person name="Dimitrov K.M."/>
            <person name="Suarez D.L."/>
            <person name="Swayne D.E."/>
        </authorList>
    </citation>
    <scope>NUCLEOTIDE SEQUENCE [LARGE SCALE GENOMIC DNA]</scope>
    <source>
        <strain evidence="2 3">VK13</strain>
    </source>
</reference>
<dbReference type="RefSeq" id="WP_084285528.1">
    <property type="nucleotide sequence ID" value="NZ_FWXJ01000017.1"/>
</dbReference>
<feature type="compositionally biased region" description="Basic and acidic residues" evidence="1">
    <location>
        <begin position="114"/>
        <end position="129"/>
    </location>
</feature>
<accession>A0A1W2BYJ6</accession>
<dbReference type="Gene3D" id="2.30.30.220">
    <property type="entry name" value="SspB-like"/>
    <property type="match status" value="1"/>
</dbReference>
<dbReference type="Pfam" id="PF04386">
    <property type="entry name" value="SspB"/>
    <property type="match status" value="1"/>
</dbReference>
<dbReference type="PANTHER" id="PTHR37486:SF1">
    <property type="entry name" value="STRINGENT STARVATION PROTEIN B"/>
    <property type="match status" value="1"/>
</dbReference>
<dbReference type="SUPFAM" id="SSF101738">
    <property type="entry name" value="SspB-like"/>
    <property type="match status" value="1"/>
</dbReference>
<dbReference type="AlphaFoldDB" id="A0A1W2BYJ6"/>
<sequence length="143" mass="16294">MQIGDEAQRTSVPSTKPYLIRALHEWCIDFGFTPYLSVFVDETVQVPIEYVRKDEIVLNIGPTACQELLIDNEWISFKARFNGISKELLVPITHVMAIYSKENSQGMSFPVHIPETKPESSTKVTKENQDTTNKVKSHLKLVK</sequence>
<dbReference type="InterPro" id="IPR007481">
    <property type="entry name" value="SspB"/>
</dbReference>
<feature type="region of interest" description="Disordered" evidence="1">
    <location>
        <begin position="113"/>
        <end position="143"/>
    </location>
</feature>
<evidence type="ECO:0000313" key="3">
    <source>
        <dbReference type="Proteomes" id="UP000192708"/>
    </source>
</evidence>
<organism evidence="2 3">
    <name type="scientific">Polynucleobacter kasalickyi</name>
    <dbReference type="NCBI Taxonomy" id="1938817"/>
    <lineage>
        <taxon>Bacteria</taxon>
        <taxon>Pseudomonadati</taxon>
        <taxon>Pseudomonadota</taxon>
        <taxon>Betaproteobacteria</taxon>
        <taxon>Burkholderiales</taxon>
        <taxon>Burkholderiaceae</taxon>
        <taxon>Polynucleobacter</taxon>
    </lineage>
</organism>
<proteinExistence type="predicted"/>
<evidence type="ECO:0000256" key="1">
    <source>
        <dbReference type="SAM" id="MobiDB-lite"/>
    </source>
</evidence>
<dbReference type="STRING" id="1938817.SAMN06296008_1172"/>
<gene>
    <name evidence="2" type="ORF">SAMN06296008_1172</name>
</gene>
<dbReference type="OrthoDB" id="9797358at2"/>
<protein>
    <submittedName>
        <fullName evidence="2">Stringent starvation protein B</fullName>
    </submittedName>
</protein>
<dbReference type="NCBIfam" id="NF008769">
    <property type="entry name" value="PRK11798.2-5"/>
    <property type="match status" value="1"/>
</dbReference>
<dbReference type="PIRSF" id="PIRSF005276">
    <property type="entry name" value="SspB"/>
    <property type="match status" value="1"/>
</dbReference>
<dbReference type="Proteomes" id="UP000192708">
    <property type="component" value="Unassembled WGS sequence"/>
</dbReference>
<dbReference type="InterPro" id="IPR036760">
    <property type="entry name" value="SspB-like_sf"/>
</dbReference>
<evidence type="ECO:0000313" key="2">
    <source>
        <dbReference type="EMBL" id="SMC77856.1"/>
    </source>
</evidence>
<dbReference type="PANTHER" id="PTHR37486">
    <property type="entry name" value="STRINGENT STARVATION PROTEIN B"/>
    <property type="match status" value="1"/>
</dbReference>
<name>A0A1W2BYJ6_9BURK</name>